<comment type="caution">
    <text evidence="1">The sequence shown here is derived from an EMBL/GenBank/DDBJ whole genome shotgun (WGS) entry which is preliminary data.</text>
</comment>
<name>A0A8J2P0Z4_9HEXA</name>
<proteinExistence type="predicted"/>
<gene>
    <name evidence="1" type="ORF">AFUS01_LOCUS9325</name>
</gene>
<dbReference type="OrthoDB" id="6366728at2759"/>
<accession>A0A8J2P0Z4</accession>
<evidence type="ECO:0000313" key="1">
    <source>
        <dbReference type="EMBL" id="CAG7720034.1"/>
    </source>
</evidence>
<dbReference type="EMBL" id="CAJVCH010066650">
    <property type="protein sequence ID" value="CAG7720034.1"/>
    <property type="molecule type" value="Genomic_DNA"/>
</dbReference>
<evidence type="ECO:0000313" key="2">
    <source>
        <dbReference type="Proteomes" id="UP000708208"/>
    </source>
</evidence>
<sequence>MKDRINQHRERLSNFYARHGSNNLTPEHANRAMNMLVKWKWSLMAGDSFEVNNGIIPLVIGTIIFQIKNYDSFRINSSKSINEE</sequence>
<dbReference type="Proteomes" id="UP000708208">
    <property type="component" value="Unassembled WGS sequence"/>
</dbReference>
<dbReference type="AlphaFoldDB" id="A0A8J2P0Z4"/>
<protein>
    <submittedName>
        <fullName evidence="1">Uncharacterized protein</fullName>
    </submittedName>
</protein>
<reference evidence="1" key="1">
    <citation type="submission" date="2021-06" db="EMBL/GenBank/DDBJ databases">
        <authorList>
            <person name="Hodson N. C."/>
            <person name="Mongue J. A."/>
            <person name="Jaron S. K."/>
        </authorList>
    </citation>
    <scope>NUCLEOTIDE SEQUENCE</scope>
</reference>
<organism evidence="1 2">
    <name type="scientific">Allacma fusca</name>
    <dbReference type="NCBI Taxonomy" id="39272"/>
    <lineage>
        <taxon>Eukaryota</taxon>
        <taxon>Metazoa</taxon>
        <taxon>Ecdysozoa</taxon>
        <taxon>Arthropoda</taxon>
        <taxon>Hexapoda</taxon>
        <taxon>Collembola</taxon>
        <taxon>Symphypleona</taxon>
        <taxon>Sminthuridae</taxon>
        <taxon>Allacma</taxon>
    </lineage>
</organism>
<keyword evidence="2" id="KW-1185">Reference proteome</keyword>